<feature type="transmembrane region" description="Helical" evidence="3">
    <location>
        <begin position="554"/>
        <end position="572"/>
    </location>
</feature>
<evidence type="ECO:0000256" key="1">
    <source>
        <dbReference type="ARBA" id="ARBA00022737"/>
    </source>
</evidence>
<dbReference type="KEGG" id="pory:EJA05_13205"/>
<name>A0A3S8UJT5_9PSED</name>
<feature type="compositionally biased region" description="Polar residues" evidence="2">
    <location>
        <begin position="722"/>
        <end position="734"/>
    </location>
</feature>
<sequence length="813" mass="86950">MDLRPAQQQRAPCIGGLANRGEPMMNNYAQPVTVGRQQFDGLGRPLNIECGGRTTEYHYAAGQLPPTHNILADGKRVDFRYLKALENLVEQIIPAGESAHGFSYDHKLGTTNSASGPLGVQQMTFTAAGKPQTDTWTVDGQEHVTTWRYSLGGLQLGFEDAAGVDHQRAFDSAGRLQRIIVGSVTSEIGYDAFSRPHTYTTRDTVSGTRLTQTLTYDGLGREHTRTYDAVVEGQSSRKVQTLTYTDLDQLKSRRWDDGSVQGEERFTYDRHGRLNTYEADPAVAPKDPFGNLVVKQVFRLDALDCYIDVVSTFADNSSDTATFEYENSSDPTQVTRIAHTHASWPRQIDLAYDARGRLERDSLGRVLTWDGQDRLQSVSYQGQTCTYGYDPAGNLCDRRVDGQLSRSFHSANSLTHELRGEEQLRLIGDAGQLFAVDRLAAGVHRATLLGCDAQGSVRLEADEELRQYHYTAHGADAGPSQSSASSFGFAGERREPLTGWYIAAGYRPYDPVLMTFLAPDSASPFGRGGLNPYGYCGGDPVNRFDPDGHDWKKWLGFGLAALALVATIVPIAGPIISAGLMAGFSTAFGAGLTAGMIAGTTAATTAASTGLAAGIVAGATAAATATLASVSTISGALAVTGAVLSTISLATGVVSYSLLTKDPDSKAGKILGEIQFYSSIAASIVGVAKGGHSIKSMPESPIPGTSPAPLADSGAAGLSDTYKANGTRQPTATTGMEDRTRRSFDSIRAISGAVEGSEIGPRSSQSERVALPVIHDPQMGTSHTVRDTFKGSIEDKRHAQKSDTAQQNARRQH</sequence>
<feature type="transmembrane region" description="Helical" evidence="3">
    <location>
        <begin position="610"/>
        <end position="630"/>
    </location>
</feature>
<feature type="transmembrane region" description="Helical" evidence="3">
    <location>
        <begin position="578"/>
        <end position="598"/>
    </location>
</feature>
<dbReference type="Proteomes" id="UP000268230">
    <property type="component" value="Chromosome"/>
</dbReference>
<keyword evidence="1" id="KW-0677">Repeat</keyword>
<proteinExistence type="predicted"/>
<dbReference type="Pfam" id="PF25023">
    <property type="entry name" value="TEN_YD-shell"/>
    <property type="match status" value="1"/>
</dbReference>
<dbReference type="Gene3D" id="2.180.10.10">
    <property type="entry name" value="RHS repeat-associated core"/>
    <property type="match status" value="1"/>
</dbReference>
<keyword evidence="3" id="KW-0472">Membrane</keyword>
<accession>A0A3S8UJT5</accession>
<keyword evidence="3" id="KW-0812">Transmembrane</keyword>
<feature type="compositionally biased region" description="Polar residues" evidence="2">
    <location>
        <begin position="802"/>
        <end position="813"/>
    </location>
</feature>
<dbReference type="PANTHER" id="PTHR32305:SF15">
    <property type="entry name" value="PROTEIN RHSA-RELATED"/>
    <property type="match status" value="1"/>
</dbReference>
<evidence type="ECO:0000256" key="2">
    <source>
        <dbReference type="SAM" id="MobiDB-lite"/>
    </source>
</evidence>
<feature type="region of interest" description="Disordered" evidence="2">
    <location>
        <begin position="699"/>
        <end position="743"/>
    </location>
</feature>
<organism evidence="5 6">
    <name type="scientific">Pseudomonas entomophila</name>
    <dbReference type="NCBI Taxonomy" id="312306"/>
    <lineage>
        <taxon>Bacteria</taxon>
        <taxon>Pseudomonadati</taxon>
        <taxon>Pseudomonadota</taxon>
        <taxon>Gammaproteobacteria</taxon>
        <taxon>Pseudomonadales</taxon>
        <taxon>Pseudomonadaceae</taxon>
        <taxon>Pseudomonas</taxon>
    </lineage>
</organism>
<feature type="domain" description="Teneurin-like YD-shell" evidence="4">
    <location>
        <begin position="347"/>
        <end position="521"/>
    </location>
</feature>
<feature type="compositionally biased region" description="Basic and acidic residues" evidence="2">
    <location>
        <begin position="784"/>
        <end position="801"/>
    </location>
</feature>
<evidence type="ECO:0000313" key="5">
    <source>
        <dbReference type="EMBL" id="AZL68630.1"/>
    </source>
</evidence>
<dbReference type="InterPro" id="IPR056823">
    <property type="entry name" value="TEN-like_YD-shell"/>
</dbReference>
<dbReference type="PANTHER" id="PTHR32305">
    <property type="match status" value="1"/>
</dbReference>
<dbReference type="NCBIfam" id="TIGR03696">
    <property type="entry name" value="Rhs_assc_core"/>
    <property type="match status" value="1"/>
</dbReference>
<reference evidence="5 6" key="1">
    <citation type="submission" date="2018-12" db="EMBL/GenBank/DDBJ databases">
        <authorList>
            <person name="Li S."/>
            <person name="Yang R."/>
            <person name="Chen G."/>
            <person name="Zou L."/>
            <person name="Zhang C."/>
            <person name="Chen Y."/>
            <person name="Liu Z."/>
            <person name="Li Y."/>
            <person name="Yan Y."/>
            <person name="Huang M."/>
            <person name="Chen T."/>
        </authorList>
    </citation>
    <scope>NUCLEOTIDE SEQUENCE [LARGE SCALE GENOMIC DNA]</scope>
    <source>
        <strain evidence="5 6">1257</strain>
    </source>
</reference>
<protein>
    <recommendedName>
        <fullName evidence="4">Teneurin-like YD-shell domain-containing protein</fullName>
    </recommendedName>
</protein>
<feature type="transmembrane region" description="Helical" evidence="3">
    <location>
        <begin position="636"/>
        <end position="659"/>
    </location>
</feature>
<gene>
    <name evidence="5" type="ORF">EJA05_13205</name>
</gene>
<dbReference type="SUPFAM" id="SSF56399">
    <property type="entry name" value="ADP-ribosylation"/>
    <property type="match status" value="1"/>
</dbReference>
<dbReference type="EMBL" id="CP034338">
    <property type="protein sequence ID" value="AZL68630.1"/>
    <property type="molecule type" value="Genomic_DNA"/>
</dbReference>
<dbReference type="AlphaFoldDB" id="A0A3S8UJT5"/>
<dbReference type="InterPro" id="IPR022385">
    <property type="entry name" value="Rhs_assc_core"/>
</dbReference>
<keyword evidence="3" id="KW-1133">Transmembrane helix</keyword>
<feature type="region of interest" description="Disordered" evidence="2">
    <location>
        <begin position="756"/>
        <end position="813"/>
    </location>
</feature>
<dbReference type="OrthoDB" id="5862074at2"/>
<evidence type="ECO:0000259" key="4">
    <source>
        <dbReference type="Pfam" id="PF25023"/>
    </source>
</evidence>
<evidence type="ECO:0000256" key="3">
    <source>
        <dbReference type="SAM" id="Phobius"/>
    </source>
</evidence>
<dbReference type="InterPro" id="IPR050708">
    <property type="entry name" value="T6SS_VgrG/RHS"/>
</dbReference>
<evidence type="ECO:0000313" key="6">
    <source>
        <dbReference type="Proteomes" id="UP000268230"/>
    </source>
</evidence>